<dbReference type="NCBIfam" id="NF008769">
    <property type="entry name" value="PRK11798.2-5"/>
    <property type="match status" value="1"/>
</dbReference>
<keyword evidence="3" id="KW-1185">Reference proteome</keyword>
<dbReference type="RefSeq" id="WP_130415878.1">
    <property type="nucleotide sequence ID" value="NZ_SHKX01000018.1"/>
</dbReference>
<accession>A0A4Q7YFX7</accession>
<dbReference type="Proteomes" id="UP000292423">
    <property type="component" value="Unassembled WGS sequence"/>
</dbReference>
<dbReference type="NCBIfam" id="NF008763">
    <property type="entry name" value="PRK11798.1-2"/>
    <property type="match status" value="1"/>
</dbReference>
<dbReference type="InterPro" id="IPR007481">
    <property type="entry name" value="SspB"/>
</dbReference>
<evidence type="ECO:0000256" key="1">
    <source>
        <dbReference type="SAM" id="MobiDB-lite"/>
    </source>
</evidence>
<dbReference type="PIRSF" id="PIRSF005276">
    <property type="entry name" value="SspB"/>
    <property type="match status" value="1"/>
</dbReference>
<reference evidence="2 3" key="1">
    <citation type="submission" date="2019-02" db="EMBL/GenBank/DDBJ databases">
        <title>Genomic Encyclopedia of Type Strains, Phase IV (KMG-IV): sequencing the most valuable type-strain genomes for metagenomic binning, comparative biology and taxonomic classification.</title>
        <authorList>
            <person name="Goeker M."/>
        </authorList>
    </citation>
    <scope>NUCLEOTIDE SEQUENCE [LARGE SCALE GENOMIC DNA]</scope>
    <source>
        <strain evidence="2 3">DSM 105135</strain>
    </source>
</reference>
<dbReference type="PANTHER" id="PTHR37486:SF1">
    <property type="entry name" value="STRINGENT STARVATION PROTEIN B"/>
    <property type="match status" value="1"/>
</dbReference>
<evidence type="ECO:0000313" key="2">
    <source>
        <dbReference type="EMBL" id="RZU35361.1"/>
    </source>
</evidence>
<dbReference type="OrthoDB" id="9797358at2"/>
<dbReference type="Pfam" id="PF04386">
    <property type="entry name" value="SspB"/>
    <property type="match status" value="1"/>
</dbReference>
<dbReference type="GO" id="GO:0005840">
    <property type="term" value="C:ribosome"/>
    <property type="evidence" value="ECO:0007669"/>
    <property type="project" value="TreeGrafter"/>
</dbReference>
<gene>
    <name evidence="2" type="ORF">EV700_3313</name>
</gene>
<dbReference type="EMBL" id="SHKX01000018">
    <property type="protein sequence ID" value="RZU35361.1"/>
    <property type="molecule type" value="Genomic_DNA"/>
</dbReference>
<dbReference type="GO" id="GO:0005829">
    <property type="term" value="C:cytosol"/>
    <property type="evidence" value="ECO:0007669"/>
    <property type="project" value="TreeGrafter"/>
</dbReference>
<proteinExistence type="predicted"/>
<dbReference type="GO" id="GO:0045732">
    <property type="term" value="P:positive regulation of protein catabolic process"/>
    <property type="evidence" value="ECO:0007669"/>
    <property type="project" value="TreeGrafter"/>
</dbReference>
<dbReference type="InterPro" id="IPR036760">
    <property type="entry name" value="SspB-like_sf"/>
</dbReference>
<protein>
    <submittedName>
        <fullName evidence="2">Stringent starvation protein B</fullName>
    </submittedName>
</protein>
<organism evidence="2 3">
    <name type="scientific">Fluviicoccus keumensis</name>
    <dbReference type="NCBI Taxonomy" id="1435465"/>
    <lineage>
        <taxon>Bacteria</taxon>
        <taxon>Pseudomonadati</taxon>
        <taxon>Pseudomonadota</taxon>
        <taxon>Gammaproteobacteria</taxon>
        <taxon>Moraxellales</taxon>
        <taxon>Moraxellaceae</taxon>
        <taxon>Fluviicoccus</taxon>
    </lineage>
</organism>
<dbReference type="SUPFAM" id="SSF101738">
    <property type="entry name" value="SspB-like"/>
    <property type="match status" value="1"/>
</dbReference>
<feature type="region of interest" description="Disordered" evidence="1">
    <location>
        <begin position="105"/>
        <end position="160"/>
    </location>
</feature>
<dbReference type="PANTHER" id="PTHR37486">
    <property type="entry name" value="STRINGENT STARVATION PROTEIN B"/>
    <property type="match status" value="1"/>
</dbReference>
<dbReference type="AlphaFoldDB" id="A0A4Q7YFX7"/>
<name>A0A4Q7YFX7_9GAMM</name>
<dbReference type="Gene3D" id="2.30.30.220">
    <property type="entry name" value="SspB-like"/>
    <property type="match status" value="1"/>
</dbReference>
<sequence>MTPSRPYLVRAIYEWLVDNQATPYLLLDAEANGIRVPLQYVKDGKIVLNIAPHAIKDLFIRNDGISFSARFNGSPMTVEAPMVAVLAIYARENGQGMFFDANEEFETQDAGDSTVPAEASPAPMALAAVPQTPDDAEENEGGGDRPRPAGGGRPSLRVVK</sequence>
<evidence type="ECO:0000313" key="3">
    <source>
        <dbReference type="Proteomes" id="UP000292423"/>
    </source>
</evidence>
<feature type="compositionally biased region" description="Low complexity" evidence="1">
    <location>
        <begin position="116"/>
        <end position="130"/>
    </location>
</feature>
<comment type="caution">
    <text evidence="2">The sequence shown here is derived from an EMBL/GenBank/DDBJ whole genome shotgun (WGS) entry which is preliminary data.</text>
</comment>